<dbReference type="Proteomes" id="UP001232343">
    <property type="component" value="Unassembled WGS sequence"/>
</dbReference>
<dbReference type="CDD" id="cd14852">
    <property type="entry name" value="LD-carboxypeptidase"/>
    <property type="match status" value="1"/>
</dbReference>
<dbReference type="Gene3D" id="3.30.1380.10">
    <property type="match status" value="1"/>
</dbReference>
<dbReference type="Pfam" id="PF08239">
    <property type="entry name" value="SH3_3"/>
    <property type="match status" value="3"/>
</dbReference>
<keyword evidence="2" id="KW-0378">Hydrolase</keyword>
<name>A0ABU0D5W4_9BACI</name>
<dbReference type="SUPFAM" id="SSF55166">
    <property type="entry name" value="Hedgehog/DD-peptidase"/>
    <property type="match status" value="1"/>
</dbReference>
<proteinExistence type="predicted"/>
<dbReference type="Pfam" id="PF02557">
    <property type="entry name" value="VanY"/>
    <property type="match status" value="1"/>
</dbReference>
<dbReference type="InterPro" id="IPR058193">
    <property type="entry name" value="VanY/YodJ_core_dom"/>
</dbReference>
<dbReference type="PANTHER" id="PTHR34408">
    <property type="entry name" value="FAMILY PROTEIN, PUTATIVE-RELATED"/>
    <property type="match status" value="1"/>
</dbReference>
<dbReference type="InterPro" id="IPR052354">
    <property type="entry name" value="Cell_Wall_Dynamics_Protein"/>
</dbReference>
<dbReference type="PANTHER" id="PTHR34408:SF1">
    <property type="entry name" value="GLYCOSYL HYDROLASE FAMILY 19 DOMAIN-CONTAINING PROTEIN HI_1415"/>
    <property type="match status" value="1"/>
</dbReference>
<dbReference type="SUPFAM" id="SSF50044">
    <property type="entry name" value="SH3-domain"/>
    <property type="match status" value="3"/>
</dbReference>
<accession>A0ABU0D5W4</accession>
<sequence length="424" mass="47264">MFSERIFIFLAALLLALMPLGYESFYLNGSSIVFAANESYQTTANLNLRTGAGTTYKVITVIPKGKQVTLISKHGTWFKVSYSGKTGYVSLTYLKQVTSTSTPKPQSVIYSTTDNLNLRTGAGTTYKVVTVIPKGKQVTLISKHGTWYKVTYSGKTGYVSSTYLKQVPSTTAPKENPQTGQYATTDNLNLRSGAGTKYKVLMVIPKGKVVTLITKQGTWYKVNYAGKTGYVSSQYLKLLTSDNPKLTVKNGITYVDGIIVVTKRYSLPATYNPGESKDARAAFNKMLTDAKKKKISFQVISGFRSYDYQKNLYNRYVKTYGEAEASRFSAKAGHSEHQTGLTFDIGGPNQAHWLKESFDKTAEGKWLAVNAHRFGFIMRYPNGKESITGYMYEPWHFRYVGVERAAKIFNSGKSMEEYYGFSGQ</sequence>
<evidence type="ECO:0000313" key="2">
    <source>
        <dbReference type="EMBL" id="MDQ0343780.1"/>
    </source>
</evidence>
<evidence type="ECO:0000259" key="1">
    <source>
        <dbReference type="PROSITE" id="PS51781"/>
    </source>
</evidence>
<dbReference type="Gene3D" id="2.30.30.40">
    <property type="entry name" value="SH3 Domains"/>
    <property type="match status" value="3"/>
</dbReference>
<dbReference type="RefSeq" id="WP_244681965.1">
    <property type="nucleotide sequence ID" value="NZ_JALIRM010000009.1"/>
</dbReference>
<feature type="domain" description="SH3b" evidence="1">
    <location>
        <begin position="178"/>
        <end position="240"/>
    </location>
</feature>
<dbReference type="InterPro" id="IPR003646">
    <property type="entry name" value="SH3-like_bac-type"/>
</dbReference>
<dbReference type="SMART" id="SM00287">
    <property type="entry name" value="SH3b"/>
    <property type="match status" value="3"/>
</dbReference>
<comment type="caution">
    <text evidence="2">The sequence shown here is derived from an EMBL/GenBank/DDBJ whole genome shotgun (WGS) entry which is preliminary data.</text>
</comment>
<keyword evidence="2" id="KW-0645">Protease</keyword>
<keyword evidence="3" id="KW-1185">Reference proteome</keyword>
<dbReference type="PROSITE" id="PS51781">
    <property type="entry name" value="SH3B"/>
    <property type="match status" value="3"/>
</dbReference>
<dbReference type="EMBL" id="JAUSUO010000006">
    <property type="protein sequence ID" value="MDQ0343780.1"/>
    <property type="molecule type" value="Genomic_DNA"/>
</dbReference>
<gene>
    <name evidence="2" type="ORF">J2S14_002615</name>
</gene>
<organism evidence="2 3">
    <name type="scientific">Lederbergia wuyishanensis</name>
    <dbReference type="NCBI Taxonomy" id="1347903"/>
    <lineage>
        <taxon>Bacteria</taxon>
        <taxon>Bacillati</taxon>
        <taxon>Bacillota</taxon>
        <taxon>Bacilli</taxon>
        <taxon>Bacillales</taxon>
        <taxon>Bacillaceae</taxon>
        <taxon>Lederbergia</taxon>
    </lineage>
</organism>
<dbReference type="InterPro" id="IPR003709">
    <property type="entry name" value="VanY-like_core_dom"/>
</dbReference>
<protein>
    <submittedName>
        <fullName evidence="2">D-alanyl-D-alanine carboxypeptidase</fullName>
        <ecNumber evidence="2">3.4.16.4</ecNumber>
    </submittedName>
</protein>
<feature type="domain" description="SH3b" evidence="1">
    <location>
        <begin position="36"/>
        <end position="101"/>
    </location>
</feature>
<evidence type="ECO:0000313" key="3">
    <source>
        <dbReference type="Proteomes" id="UP001232343"/>
    </source>
</evidence>
<dbReference type="InterPro" id="IPR009045">
    <property type="entry name" value="Zn_M74/Hedgehog-like"/>
</dbReference>
<keyword evidence="2" id="KW-0121">Carboxypeptidase</keyword>
<dbReference type="EC" id="3.4.16.4" evidence="2"/>
<dbReference type="InterPro" id="IPR036028">
    <property type="entry name" value="SH3-like_dom_sf"/>
</dbReference>
<feature type="domain" description="SH3b" evidence="1">
    <location>
        <begin position="106"/>
        <end position="168"/>
    </location>
</feature>
<reference evidence="2 3" key="1">
    <citation type="submission" date="2023-07" db="EMBL/GenBank/DDBJ databases">
        <title>Genomic Encyclopedia of Type Strains, Phase IV (KMG-IV): sequencing the most valuable type-strain genomes for metagenomic binning, comparative biology and taxonomic classification.</title>
        <authorList>
            <person name="Goeker M."/>
        </authorList>
    </citation>
    <scope>NUCLEOTIDE SEQUENCE [LARGE SCALE GENOMIC DNA]</scope>
    <source>
        <strain evidence="2 3">DSM 27848</strain>
    </source>
</reference>
<dbReference type="GO" id="GO:0009002">
    <property type="term" value="F:serine-type D-Ala-D-Ala carboxypeptidase activity"/>
    <property type="evidence" value="ECO:0007669"/>
    <property type="project" value="UniProtKB-EC"/>
</dbReference>